<comment type="caution">
    <text evidence="1">The sequence shown here is derived from an EMBL/GenBank/DDBJ whole genome shotgun (WGS) entry which is preliminary data.</text>
</comment>
<evidence type="ECO:0000313" key="2">
    <source>
        <dbReference type="Proteomes" id="UP001500902"/>
    </source>
</evidence>
<organism evidence="1 2">
    <name type="scientific">Nonomuraea antimicrobica</name>
    <dbReference type="NCBI Taxonomy" id="561173"/>
    <lineage>
        <taxon>Bacteria</taxon>
        <taxon>Bacillati</taxon>
        <taxon>Actinomycetota</taxon>
        <taxon>Actinomycetes</taxon>
        <taxon>Streptosporangiales</taxon>
        <taxon>Streptosporangiaceae</taxon>
        <taxon>Nonomuraea</taxon>
    </lineage>
</organism>
<reference evidence="2" key="1">
    <citation type="journal article" date="2019" name="Int. J. Syst. Evol. Microbiol.">
        <title>The Global Catalogue of Microorganisms (GCM) 10K type strain sequencing project: providing services to taxonomists for standard genome sequencing and annotation.</title>
        <authorList>
            <consortium name="The Broad Institute Genomics Platform"/>
            <consortium name="The Broad Institute Genome Sequencing Center for Infectious Disease"/>
            <person name="Wu L."/>
            <person name="Ma J."/>
        </authorList>
    </citation>
    <scope>NUCLEOTIDE SEQUENCE [LARGE SCALE GENOMIC DNA]</scope>
    <source>
        <strain evidence="2">JCM 16904</strain>
    </source>
</reference>
<name>A0ABP7BEV1_9ACTN</name>
<evidence type="ECO:0000313" key="1">
    <source>
        <dbReference type="EMBL" id="GAA3655969.1"/>
    </source>
</evidence>
<dbReference type="Proteomes" id="UP001500902">
    <property type="component" value="Unassembled WGS sequence"/>
</dbReference>
<dbReference type="EMBL" id="BAAAZP010000031">
    <property type="protein sequence ID" value="GAA3655969.1"/>
    <property type="molecule type" value="Genomic_DNA"/>
</dbReference>
<proteinExistence type="predicted"/>
<keyword evidence="2" id="KW-1185">Reference proteome</keyword>
<accession>A0ABP7BEV1</accession>
<protein>
    <submittedName>
        <fullName evidence="1">Uncharacterized protein</fullName>
    </submittedName>
</protein>
<sequence>MALLLDELPEQLVAQLQEHVLAVGGLAHGEQPGPGREQPHDGGGLDGLGGVFYARIHAFNGIFEPSVEAFARFLASSPDNPKITVSLVSLAARASDSAYIKSSRMAEWPILAHPTPPGRASGAPCGCSRRR</sequence>
<gene>
    <name evidence="1" type="ORF">GCM10022224_018890</name>
</gene>